<dbReference type="Pfam" id="PF01965">
    <property type="entry name" value="DJ-1_PfpI"/>
    <property type="match status" value="1"/>
</dbReference>
<dbReference type="CDD" id="cd03138">
    <property type="entry name" value="GATase1_AraC_2"/>
    <property type="match status" value="1"/>
</dbReference>
<dbReference type="KEGG" id="apac:S7S_07950"/>
<organism evidence="4 5">
    <name type="scientific">Isoalcanivorax pacificus W11-5</name>
    <dbReference type="NCBI Taxonomy" id="391936"/>
    <lineage>
        <taxon>Bacteria</taxon>
        <taxon>Pseudomonadati</taxon>
        <taxon>Pseudomonadota</taxon>
        <taxon>Gammaproteobacteria</taxon>
        <taxon>Oceanospirillales</taxon>
        <taxon>Alcanivoracaceae</taxon>
        <taxon>Isoalcanivorax</taxon>
    </lineage>
</organism>
<dbReference type="InterPro" id="IPR002818">
    <property type="entry name" value="DJ-1/PfpI"/>
</dbReference>
<evidence type="ECO:0000256" key="2">
    <source>
        <dbReference type="ARBA" id="ARBA00023163"/>
    </source>
</evidence>
<proteinExistence type="predicted"/>
<dbReference type="Gene3D" id="3.40.50.880">
    <property type="match status" value="1"/>
</dbReference>
<dbReference type="InterPro" id="IPR029062">
    <property type="entry name" value="Class_I_gatase-like"/>
</dbReference>
<evidence type="ECO:0000313" key="4">
    <source>
        <dbReference type="EMBL" id="AJD48006.1"/>
    </source>
</evidence>
<dbReference type="STRING" id="391936.S7S_07950"/>
<gene>
    <name evidence="4" type="ORF">S7S_07950</name>
</gene>
<dbReference type="SMART" id="SM00342">
    <property type="entry name" value="HTH_ARAC"/>
    <property type="match status" value="1"/>
</dbReference>
<dbReference type="SUPFAM" id="SSF46689">
    <property type="entry name" value="Homeodomain-like"/>
    <property type="match status" value="2"/>
</dbReference>
<dbReference type="AlphaFoldDB" id="A0A0B4XLL8"/>
<protein>
    <submittedName>
        <fullName evidence="4">Transcriptional regulator</fullName>
    </submittedName>
</protein>
<dbReference type="Proteomes" id="UP000006764">
    <property type="component" value="Chromosome"/>
</dbReference>
<feature type="domain" description="HTH araC/xylS-type" evidence="3">
    <location>
        <begin position="238"/>
        <end position="336"/>
    </location>
</feature>
<dbReference type="PANTHER" id="PTHR43130">
    <property type="entry name" value="ARAC-FAMILY TRANSCRIPTIONAL REGULATOR"/>
    <property type="match status" value="1"/>
</dbReference>
<sequence>MANHAIMKGPEMPKVTVFAVDDILATGVTGPLELFNSANIQADAAGIDPSRRFQWNVVSVDGKPVRSSAGFMLPVDGNYTRASDADIIIIPGFNHRNSREVAHFVANMPDGYLTWLKARHQAGKVLCGICSGTFVLAEAQLLDGRVATTSWWLTKAFRRRYPAVVLHPRDVVTEADNLICGGSATSWMHVGLRLVARYIDADVAAACARIMLVDTGTASQAPYLSAAHLTVHRDSAIETVIDHMRANLNNDLPVADMARLASMSERSFIRRFRELTGLPPGHYLQKMRIDTAKHLLAQTDLSLEQIIGQIGYADVSSFRRLFKKEVEVSPGEYRRRCAPAASYGPRAAS</sequence>
<evidence type="ECO:0000313" key="5">
    <source>
        <dbReference type="Proteomes" id="UP000006764"/>
    </source>
</evidence>
<keyword evidence="2" id="KW-0804">Transcription</keyword>
<dbReference type="PANTHER" id="PTHR43130:SF11">
    <property type="entry name" value="TRANSCRIPTIONAL REGULATORY PROTEIN"/>
    <property type="match status" value="1"/>
</dbReference>
<dbReference type="InterPro" id="IPR052158">
    <property type="entry name" value="INH-QAR"/>
</dbReference>
<dbReference type="Gene3D" id="1.10.10.60">
    <property type="entry name" value="Homeodomain-like"/>
    <property type="match status" value="2"/>
</dbReference>
<dbReference type="PROSITE" id="PS01124">
    <property type="entry name" value="HTH_ARAC_FAMILY_2"/>
    <property type="match status" value="1"/>
</dbReference>
<keyword evidence="1" id="KW-0805">Transcription regulation</keyword>
<dbReference type="OrthoDB" id="9803764at2"/>
<keyword evidence="5" id="KW-1185">Reference proteome</keyword>
<dbReference type="InterPro" id="IPR018060">
    <property type="entry name" value="HTH_AraC"/>
</dbReference>
<dbReference type="Pfam" id="PF12833">
    <property type="entry name" value="HTH_18"/>
    <property type="match status" value="1"/>
</dbReference>
<reference evidence="4 5" key="1">
    <citation type="journal article" date="2012" name="J. Bacteriol.">
        <title>Genome sequence of an alkane-degrading bacterium, Alcanivorax pacificus type strain W11-5, isolated from deep sea sediment.</title>
        <authorList>
            <person name="Lai Q."/>
            <person name="Shao Z."/>
        </authorList>
    </citation>
    <scope>NUCLEOTIDE SEQUENCE [LARGE SCALE GENOMIC DNA]</scope>
    <source>
        <strain evidence="4 5">W11-5</strain>
    </source>
</reference>
<dbReference type="EMBL" id="CP004387">
    <property type="protein sequence ID" value="AJD48006.1"/>
    <property type="molecule type" value="Genomic_DNA"/>
</dbReference>
<name>A0A0B4XLL8_9GAMM</name>
<evidence type="ECO:0000256" key="1">
    <source>
        <dbReference type="ARBA" id="ARBA00023015"/>
    </source>
</evidence>
<evidence type="ECO:0000259" key="3">
    <source>
        <dbReference type="PROSITE" id="PS01124"/>
    </source>
</evidence>
<dbReference type="InterPro" id="IPR009057">
    <property type="entry name" value="Homeodomain-like_sf"/>
</dbReference>
<dbReference type="HOGENOM" id="CLU_000445_59_0_6"/>
<dbReference type="GO" id="GO:0003700">
    <property type="term" value="F:DNA-binding transcription factor activity"/>
    <property type="evidence" value="ECO:0007669"/>
    <property type="project" value="InterPro"/>
</dbReference>
<dbReference type="SUPFAM" id="SSF52317">
    <property type="entry name" value="Class I glutamine amidotransferase-like"/>
    <property type="match status" value="1"/>
</dbReference>
<accession>A0A0B4XLL8</accession>
<dbReference type="GO" id="GO:0043565">
    <property type="term" value="F:sequence-specific DNA binding"/>
    <property type="evidence" value="ECO:0007669"/>
    <property type="project" value="InterPro"/>
</dbReference>